<sequence>MLENDKIVALYSLSIESFIYFVIATYKMDSQNDIIDKAITDNGINGRQIKPRHINIGIYNSNLNFPNFSITLLTIIPAIIPARLSITKNNEIIDKEYPRLCQ</sequence>
<organism evidence="2">
    <name type="scientific">bioreactor metagenome</name>
    <dbReference type="NCBI Taxonomy" id="1076179"/>
    <lineage>
        <taxon>unclassified sequences</taxon>
        <taxon>metagenomes</taxon>
        <taxon>ecological metagenomes</taxon>
    </lineage>
</organism>
<proteinExistence type="predicted"/>
<gene>
    <name evidence="2" type="ORF">SDC9_210843</name>
</gene>
<keyword evidence="1" id="KW-0472">Membrane</keyword>
<reference evidence="2" key="1">
    <citation type="submission" date="2019-08" db="EMBL/GenBank/DDBJ databases">
        <authorList>
            <person name="Kucharzyk K."/>
            <person name="Murdoch R.W."/>
            <person name="Higgins S."/>
            <person name="Loffler F."/>
        </authorList>
    </citation>
    <scope>NUCLEOTIDE SEQUENCE</scope>
</reference>
<feature type="transmembrane region" description="Helical" evidence="1">
    <location>
        <begin position="7"/>
        <end position="26"/>
    </location>
</feature>
<comment type="caution">
    <text evidence="2">The sequence shown here is derived from an EMBL/GenBank/DDBJ whole genome shotgun (WGS) entry which is preliminary data.</text>
</comment>
<accession>A0A645JK44</accession>
<protein>
    <submittedName>
        <fullName evidence="2">Uncharacterized protein</fullName>
    </submittedName>
</protein>
<keyword evidence="1" id="KW-1133">Transmembrane helix</keyword>
<dbReference type="AlphaFoldDB" id="A0A645JK44"/>
<evidence type="ECO:0000313" key="2">
    <source>
        <dbReference type="EMBL" id="MPN63089.1"/>
    </source>
</evidence>
<keyword evidence="1" id="KW-0812">Transmembrane</keyword>
<dbReference type="EMBL" id="VSSQ01141987">
    <property type="protein sequence ID" value="MPN63089.1"/>
    <property type="molecule type" value="Genomic_DNA"/>
</dbReference>
<feature type="transmembrane region" description="Helical" evidence="1">
    <location>
        <begin position="68"/>
        <end position="86"/>
    </location>
</feature>
<evidence type="ECO:0000256" key="1">
    <source>
        <dbReference type="SAM" id="Phobius"/>
    </source>
</evidence>
<name>A0A645JK44_9ZZZZ</name>